<dbReference type="PANTHER" id="PTHR47293">
    <property type="entry name" value="JACALIN-RELATED LECTIN 3"/>
    <property type="match status" value="1"/>
</dbReference>
<sequence length="163" mass="18342">MSDDSSIIKIGPVGNKNGDTWDEKGHNKIVQIFVCHDDEINSIQFQYSENGNLVLSERHGTNDGYKFDVSYHNSNLCSLTFGTNHGEYGPFGQFTSHDKEFSFRLGDDRQFGGFHGNADNKTVKSIGVYLKPITTLEYSVNKNNVKLNTKEGESWEMLNGLHD</sequence>
<evidence type="ECO:0000256" key="1">
    <source>
        <dbReference type="ARBA" id="ARBA00006568"/>
    </source>
</evidence>
<dbReference type="Pfam" id="PF01419">
    <property type="entry name" value="Jacalin"/>
    <property type="match status" value="1"/>
</dbReference>
<dbReference type="EMBL" id="JABTTQ020000011">
    <property type="protein sequence ID" value="KAK6146232.1"/>
    <property type="molecule type" value="Genomic_DNA"/>
</dbReference>
<keyword evidence="5" id="KW-1185">Reference proteome</keyword>
<dbReference type="InterPro" id="IPR001229">
    <property type="entry name" value="Jacalin-like_lectin_dom"/>
</dbReference>
<name>A0ABR0WIZ0_REHGL</name>
<evidence type="ECO:0000256" key="2">
    <source>
        <dbReference type="ARBA" id="ARBA00022734"/>
    </source>
</evidence>
<dbReference type="PROSITE" id="PS51752">
    <property type="entry name" value="JACALIN_LECTIN"/>
    <property type="match status" value="1"/>
</dbReference>
<dbReference type="InterPro" id="IPR036404">
    <property type="entry name" value="Jacalin-like_lectin_dom_sf"/>
</dbReference>
<accession>A0ABR0WIZ0</accession>
<evidence type="ECO:0000313" key="4">
    <source>
        <dbReference type="EMBL" id="KAK6146232.1"/>
    </source>
</evidence>
<dbReference type="PANTHER" id="PTHR47293:SF70">
    <property type="entry name" value="JACALIN-RELATED LECTIN 24-RELATED"/>
    <property type="match status" value="1"/>
</dbReference>
<evidence type="ECO:0000313" key="5">
    <source>
        <dbReference type="Proteomes" id="UP001318860"/>
    </source>
</evidence>
<dbReference type="Proteomes" id="UP001318860">
    <property type="component" value="Unassembled WGS sequence"/>
</dbReference>
<evidence type="ECO:0000259" key="3">
    <source>
        <dbReference type="PROSITE" id="PS51752"/>
    </source>
</evidence>
<dbReference type="Gene3D" id="2.100.10.30">
    <property type="entry name" value="Jacalin-like lectin domain"/>
    <property type="match status" value="2"/>
</dbReference>
<gene>
    <name evidence="4" type="ORF">DH2020_020101</name>
</gene>
<reference evidence="4 5" key="1">
    <citation type="journal article" date="2021" name="Comput. Struct. Biotechnol. J.">
        <title>De novo genome assembly of the potent medicinal plant Rehmannia glutinosa using nanopore technology.</title>
        <authorList>
            <person name="Ma L."/>
            <person name="Dong C."/>
            <person name="Song C."/>
            <person name="Wang X."/>
            <person name="Zheng X."/>
            <person name="Niu Y."/>
            <person name="Chen S."/>
            <person name="Feng W."/>
        </authorList>
    </citation>
    <scope>NUCLEOTIDE SEQUENCE [LARGE SCALE GENOMIC DNA]</scope>
    <source>
        <strain evidence="4">DH-2019</strain>
    </source>
</reference>
<comment type="similarity">
    <text evidence="1">Belongs to the jacalin lectin family.</text>
</comment>
<dbReference type="SUPFAM" id="SSF51101">
    <property type="entry name" value="Mannose-binding lectins"/>
    <property type="match status" value="1"/>
</dbReference>
<proteinExistence type="inferred from homology"/>
<comment type="caution">
    <text evidence="4">The sequence shown here is derived from an EMBL/GenBank/DDBJ whole genome shotgun (WGS) entry which is preliminary data.</text>
</comment>
<dbReference type="SMART" id="SM00915">
    <property type="entry name" value="Jacalin"/>
    <property type="match status" value="1"/>
</dbReference>
<protein>
    <recommendedName>
        <fullName evidence="3">Jacalin-type lectin domain-containing protein</fullName>
    </recommendedName>
</protein>
<keyword evidence="2" id="KW-0430">Lectin</keyword>
<feature type="domain" description="Jacalin-type lectin" evidence="3">
    <location>
        <begin position="7"/>
        <end position="132"/>
    </location>
</feature>
<organism evidence="4 5">
    <name type="scientific">Rehmannia glutinosa</name>
    <name type="common">Chinese foxglove</name>
    <dbReference type="NCBI Taxonomy" id="99300"/>
    <lineage>
        <taxon>Eukaryota</taxon>
        <taxon>Viridiplantae</taxon>
        <taxon>Streptophyta</taxon>
        <taxon>Embryophyta</taxon>
        <taxon>Tracheophyta</taxon>
        <taxon>Spermatophyta</taxon>
        <taxon>Magnoliopsida</taxon>
        <taxon>eudicotyledons</taxon>
        <taxon>Gunneridae</taxon>
        <taxon>Pentapetalae</taxon>
        <taxon>asterids</taxon>
        <taxon>lamiids</taxon>
        <taxon>Lamiales</taxon>
        <taxon>Orobanchaceae</taxon>
        <taxon>Rehmannieae</taxon>
        <taxon>Rehmannia</taxon>
    </lineage>
</organism>